<sequence>MEKYLILFIISLSFSSFGQNCSMLKNGKYEIQYDAKERNSSLIEINGNHYYTDHDDGKKDYEIITLSNCSFRLKNNEKVDESKLTEFQKIISKQKPYFEIIKVEGSVYYFVCRIDLHVQCGTGKFIKKEE</sequence>
<reference evidence="1" key="1">
    <citation type="submission" date="2024-07" db="EMBL/GenBank/DDBJ databases">
        <authorList>
            <person name="Biller S.J."/>
        </authorList>
    </citation>
    <scope>NUCLEOTIDE SEQUENCE</scope>
    <source>
        <strain evidence="1">WC2416</strain>
    </source>
</reference>
<accession>A0AB39WAW2</accession>
<dbReference type="AlphaFoldDB" id="A0AB39WAW2"/>
<proteinExistence type="predicted"/>
<dbReference type="RefSeq" id="WP_369769360.1">
    <property type="nucleotide sequence ID" value="NZ_CP165626.1"/>
</dbReference>
<name>A0AB39WAW2_9FLAO</name>
<gene>
    <name evidence="1" type="ORF">AB3G39_11440</name>
</gene>
<dbReference type="EMBL" id="CP165626">
    <property type="protein sequence ID" value="XDU97783.1"/>
    <property type="molecule type" value="Genomic_DNA"/>
</dbReference>
<organism evidence="1">
    <name type="scientific">Flavobacterium sp. WC2416</name>
    <dbReference type="NCBI Taxonomy" id="3234141"/>
    <lineage>
        <taxon>Bacteria</taxon>
        <taxon>Pseudomonadati</taxon>
        <taxon>Bacteroidota</taxon>
        <taxon>Flavobacteriia</taxon>
        <taxon>Flavobacteriales</taxon>
        <taxon>Flavobacteriaceae</taxon>
        <taxon>Flavobacterium</taxon>
    </lineage>
</organism>
<protein>
    <submittedName>
        <fullName evidence="1">Uncharacterized protein</fullName>
    </submittedName>
</protein>
<evidence type="ECO:0000313" key="1">
    <source>
        <dbReference type="EMBL" id="XDU97783.1"/>
    </source>
</evidence>